<protein>
    <recommendedName>
        <fullName evidence="3">Fimbrial protein</fullName>
    </recommendedName>
</protein>
<evidence type="ECO:0000313" key="2">
    <source>
        <dbReference type="EMBL" id="HAG0017270.1"/>
    </source>
</evidence>
<comment type="caution">
    <text evidence="2">The sequence shown here is derived from an EMBL/GenBank/DDBJ whole genome shotgun (WGS) entry which is preliminary data.</text>
</comment>
<name>A0A756L9P4_SALER</name>
<sequence>MKNISKFLGLALIATSATSFAASMPLGTSGTVDSVAPQAAHHGYVEATANTDVNVPFTLPVVTATGYNAGATTSSTELAKFTLPAAAGQRACLQFTNLTTDIPGDTVSFQTGAGGAKNLNVGTACGAANDTTTVLVKASSPLPSGHYATRVVFDIYAD</sequence>
<keyword evidence="1" id="KW-0732">Signal</keyword>
<gene>
    <name evidence="2" type="ORF">G8O67_004633</name>
</gene>
<dbReference type="EMBL" id="DAAWYJ010000027">
    <property type="protein sequence ID" value="HAG0017270.1"/>
    <property type="molecule type" value="Genomic_DNA"/>
</dbReference>
<reference evidence="2" key="2">
    <citation type="submission" date="2020-02" db="EMBL/GenBank/DDBJ databases">
        <authorList>
            <consortium name="NCBI Pathogen Detection Project"/>
        </authorList>
    </citation>
    <scope>NUCLEOTIDE SEQUENCE</scope>
    <source>
        <strain evidence="2">MA.CK_00/00002125</strain>
    </source>
</reference>
<reference evidence="2" key="1">
    <citation type="journal article" date="2018" name="Genome Biol.">
        <title>SKESA: strategic k-mer extension for scrupulous assemblies.</title>
        <authorList>
            <person name="Souvorov A."/>
            <person name="Agarwala R."/>
            <person name="Lipman D.J."/>
        </authorList>
    </citation>
    <scope>NUCLEOTIDE SEQUENCE</scope>
    <source>
        <strain evidence="2">MA.CK_00/00002125</strain>
    </source>
</reference>
<dbReference type="AlphaFoldDB" id="A0A756L9P4"/>
<evidence type="ECO:0008006" key="3">
    <source>
        <dbReference type="Google" id="ProtNLM"/>
    </source>
</evidence>
<proteinExistence type="predicted"/>
<feature type="signal peptide" evidence="1">
    <location>
        <begin position="1"/>
        <end position="21"/>
    </location>
</feature>
<evidence type="ECO:0000256" key="1">
    <source>
        <dbReference type="SAM" id="SignalP"/>
    </source>
</evidence>
<feature type="chain" id="PRO_5028064086" description="Fimbrial protein" evidence="1">
    <location>
        <begin position="22"/>
        <end position="158"/>
    </location>
</feature>
<accession>A0A756L9P4</accession>
<organism evidence="2">
    <name type="scientific">Salmonella enterica</name>
    <name type="common">Salmonella choleraesuis</name>
    <dbReference type="NCBI Taxonomy" id="28901"/>
    <lineage>
        <taxon>Bacteria</taxon>
        <taxon>Pseudomonadati</taxon>
        <taxon>Pseudomonadota</taxon>
        <taxon>Gammaproteobacteria</taxon>
        <taxon>Enterobacterales</taxon>
        <taxon>Enterobacteriaceae</taxon>
        <taxon>Salmonella</taxon>
    </lineage>
</organism>